<protein>
    <submittedName>
        <fullName evidence="1">Uncharacterized protein</fullName>
    </submittedName>
</protein>
<dbReference type="EMBL" id="JABWDY010022263">
    <property type="protein sequence ID" value="KAF5191844.1"/>
    <property type="molecule type" value="Genomic_DNA"/>
</dbReference>
<keyword evidence="2" id="KW-1185">Reference proteome</keyword>
<dbReference type="AlphaFoldDB" id="A0A7J6W394"/>
<proteinExistence type="predicted"/>
<evidence type="ECO:0000313" key="1">
    <source>
        <dbReference type="EMBL" id="KAF5191844.1"/>
    </source>
</evidence>
<gene>
    <name evidence="1" type="ORF">FRX31_018569</name>
</gene>
<name>A0A7J6W394_THATH</name>
<comment type="caution">
    <text evidence="1">The sequence shown here is derived from an EMBL/GenBank/DDBJ whole genome shotgun (WGS) entry which is preliminary data.</text>
</comment>
<evidence type="ECO:0000313" key="2">
    <source>
        <dbReference type="Proteomes" id="UP000554482"/>
    </source>
</evidence>
<sequence length="90" mass="10320">MEELELLHIMNENMHAVGSSCCYGHWIEDYLMNIIEAKETQTINRIMMSGIRACSEQDGTPACDDISILVMVTKQLDKTLPQFEVHYIDL</sequence>
<accession>A0A7J6W394</accession>
<dbReference type="Proteomes" id="UP000554482">
    <property type="component" value="Unassembled WGS sequence"/>
</dbReference>
<organism evidence="1 2">
    <name type="scientific">Thalictrum thalictroides</name>
    <name type="common">Rue-anemone</name>
    <name type="synonym">Anemone thalictroides</name>
    <dbReference type="NCBI Taxonomy" id="46969"/>
    <lineage>
        <taxon>Eukaryota</taxon>
        <taxon>Viridiplantae</taxon>
        <taxon>Streptophyta</taxon>
        <taxon>Embryophyta</taxon>
        <taxon>Tracheophyta</taxon>
        <taxon>Spermatophyta</taxon>
        <taxon>Magnoliopsida</taxon>
        <taxon>Ranunculales</taxon>
        <taxon>Ranunculaceae</taxon>
        <taxon>Thalictroideae</taxon>
        <taxon>Thalictrum</taxon>
    </lineage>
</organism>
<reference evidence="1 2" key="1">
    <citation type="submission" date="2020-06" db="EMBL/GenBank/DDBJ databases">
        <title>Transcriptomic and genomic resources for Thalictrum thalictroides and T. hernandezii: Facilitating candidate gene discovery in an emerging model plant lineage.</title>
        <authorList>
            <person name="Arias T."/>
            <person name="Riano-Pachon D.M."/>
            <person name="Di Stilio V.S."/>
        </authorList>
    </citation>
    <scope>NUCLEOTIDE SEQUENCE [LARGE SCALE GENOMIC DNA]</scope>
    <source>
        <strain evidence="2">cv. WT478/WT964</strain>
        <tissue evidence="1">Leaves</tissue>
    </source>
</reference>